<proteinExistence type="predicted"/>
<feature type="transmembrane region" description="Helical" evidence="1">
    <location>
        <begin position="44"/>
        <end position="61"/>
    </location>
</feature>
<dbReference type="EMBL" id="MJIL01000083">
    <property type="protein sequence ID" value="OLQ74537.1"/>
    <property type="molecule type" value="Genomic_DNA"/>
</dbReference>
<keyword evidence="1" id="KW-0812">Transmembrane</keyword>
<dbReference type="AlphaFoldDB" id="A0A1Q9GJB1"/>
<feature type="transmembrane region" description="Helical" evidence="1">
    <location>
        <begin position="17"/>
        <end position="37"/>
    </location>
</feature>
<comment type="caution">
    <text evidence="2">The sequence shown here is derived from an EMBL/GenBank/DDBJ whole genome shotgun (WGS) entry which is preliminary data.</text>
</comment>
<keyword evidence="1" id="KW-0472">Membrane</keyword>
<reference evidence="2 3" key="1">
    <citation type="submission" date="2016-09" db="EMBL/GenBank/DDBJ databases">
        <title>Photobacterium proteolyticum sp. nov. a protease producing bacterium isolated from ocean sediments of Laizhou Bay.</title>
        <authorList>
            <person name="Li Y."/>
        </authorList>
    </citation>
    <scope>NUCLEOTIDE SEQUENCE [LARGE SCALE GENOMIC DNA]</scope>
    <source>
        <strain evidence="2 3">13-12</strain>
    </source>
</reference>
<keyword evidence="3" id="KW-1185">Reference proteome</keyword>
<evidence type="ECO:0000313" key="3">
    <source>
        <dbReference type="Proteomes" id="UP000186905"/>
    </source>
</evidence>
<evidence type="ECO:0000313" key="2">
    <source>
        <dbReference type="EMBL" id="OLQ74537.1"/>
    </source>
</evidence>
<name>A0A1Q9GJB1_9GAMM</name>
<organism evidence="2 3">
    <name type="scientific">Photobacterium proteolyticum</name>
    <dbReference type="NCBI Taxonomy" id="1903952"/>
    <lineage>
        <taxon>Bacteria</taxon>
        <taxon>Pseudomonadati</taxon>
        <taxon>Pseudomonadota</taxon>
        <taxon>Gammaproteobacteria</taxon>
        <taxon>Vibrionales</taxon>
        <taxon>Vibrionaceae</taxon>
        <taxon>Photobacterium</taxon>
    </lineage>
</organism>
<sequence length="153" mass="16738">MTIEIWGMKQSVSGTEIIDISVIALMLTGMLLCLSGAPKWLPKGIAVCAIAYFYYSCFIAYSDAKETFGGMGQLNDLNALLGGSTRDAMREAAPSVFSKVIEILSIGFWLILTSFISMKVFVFTPYTESTLWLPVKQKVADLVNKATEKATSK</sequence>
<dbReference type="RefSeq" id="WP_075765633.1">
    <property type="nucleotide sequence ID" value="NZ_MJIL01000083.1"/>
</dbReference>
<dbReference type="Proteomes" id="UP000186905">
    <property type="component" value="Unassembled WGS sequence"/>
</dbReference>
<feature type="transmembrane region" description="Helical" evidence="1">
    <location>
        <begin position="103"/>
        <end position="122"/>
    </location>
</feature>
<keyword evidence="1" id="KW-1133">Transmembrane helix</keyword>
<evidence type="ECO:0000256" key="1">
    <source>
        <dbReference type="SAM" id="Phobius"/>
    </source>
</evidence>
<accession>A0A1Q9GJB1</accession>
<protein>
    <submittedName>
        <fullName evidence="2">Uncharacterized protein</fullName>
    </submittedName>
</protein>
<gene>
    <name evidence="2" type="ORF">BIT28_14080</name>
</gene>
<dbReference type="OrthoDB" id="9871003at2"/>